<feature type="domain" description="ABC3 transporter permease C-terminal" evidence="7">
    <location>
        <begin position="358"/>
        <end position="467"/>
    </location>
</feature>
<evidence type="ECO:0000259" key="8">
    <source>
        <dbReference type="Pfam" id="PF12704"/>
    </source>
</evidence>
<evidence type="ECO:0000256" key="6">
    <source>
        <dbReference type="SAM" id="Phobius"/>
    </source>
</evidence>
<dbReference type="Pfam" id="PF02687">
    <property type="entry name" value="FtsX"/>
    <property type="match status" value="2"/>
</dbReference>
<feature type="transmembrane region" description="Helical" evidence="6">
    <location>
        <begin position="350"/>
        <end position="372"/>
    </location>
</feature>
<dbReference type="PANTHER" id="PTHR30572:SF18">
    <property type="entry name" value="ABC-TYPE MACROLIDE FAMILY EXPORT SYSTEM PERMEASE COMPONENT 2"/>
    <property type="match status" value="1"/>
</dbReference>
<accession>A0A239HPL9</accession>
<gene>
    <name evidence="9" type="ORF">SAMN05421640_1431</name>
</gene>
<keyword evidence="3 6" id="KW-0812">Transmembrane</keyword>
<evidence type="ECO:0000256" key="1">
    <source>
        <dbReference type="ARBA" id="ARBA00004651"/>
    </source>
</evidence>
<dbReference type="GO" id="GO:0022857">
    <property type="term" value="F:transmembrane transporter activity"/>
    <property type="evidence" value="ECO:0007669"/>
    <property type="project" value="TreeGrafter"/>
</dbReference>
<sequence length="864" mass="97093">MPKDLPPRLSLKLVRWLCKQELVEELEGNLHEYYAIHSQSNFKGLKYWYQVLNYLRPSTLKSFKNSNSGSMFIFNPVLTFRNLYRNKSTSLISIFGFTLGLVATIFLYFYLSGEVTTDDFHTNKNQIYRVLRVSEMNGTPYRIGVTSGPYAEALKTDFPSDIEATARALPEDGLVVVGEKRFVEDNLLFADQNFFEFFSYPLKTGNPETVLSTVNAVVLTQASAKKYFGDEDPMGQVIEVDNEFEFIVSGIMDELPGETHIDFSMIFSIGLMERFEWFDGWWNNGLMTYVKIPTPQQAQNVTNNLVPFIDKYMGEDFARSGKRIDVVLEPLTEIYFNDETRYDPARHGNLSSILTLAAVAIAILFIACFNYVNLSIAQSFMRAKEVGVRKVLGGGKSRLIIQFLSESFLILLLSLILSVGLCELLNPVFNSYFGLDVTLQWFDINVILFFMGLTSIILLCAGVYPAMLLSGFKPVSILRGGKLSSGKRVGLRKALVVTQFSISIFLIVASILIGVQTQYLNAKDLGFNKEALVLVDLNNSEIRENRERFKEKLLANSNIIGASMVSGEPGGFHDASSFRVTGIDAPTRMRTLFTDTEYIDLLNIDIIAGRNFSKELATDEEFRVIINERAVQELGISPEEVIGRKITMPGWDITDVPVIGVAADYHFNTLKDAIEPLAILSGGFHRKMLVKMNMHNVKDGLLLIDETFEELASGFPMSYQFMDDRLAELYENEQKQARVFSTFSGLSIFLACLGIFGLATYSAQRRQKELGIRKVLGATAQQIIGLISREFVWLVIVASVVAIPVAWYFISQWLGGYAYRIDILDYWYVFVVGGVLAVVIALITVAFKTYGAAISDPTESIRNE</sequence>
<evidence type="ECO:0000313" key="9">
    <source>
        <dbReference type="EMBL" id="SNS83277.1"/>
    </source>
</evidence>
<keyword evidence="10" id="KW-1185">Reference proteome</keyword>
<reference evidence="9 10" key="1">
    <citation type="submission" date="2017-06" db="EMBL/GenBank/DDBJ databases">
        <authorList>
            <person name="Kim H.J."/>
            <person name="Triplett B.A."/>
        </authorList>
    </citation>
    <scope>NUCLEOTIDE SEQUENCE [LARGE SCALE GENOMIC DNA]</scope>
    <source>
        <strain evidence="9 10">DSM 19307</strain>
    </source>
</reference>
<dbReference type="InterPro" id="IPR050250">
    <property type="entry name" value="Macrolide_Exporter_MacB"/>
</dbReference>
<feature type="transmembrane region" description="Helical" evidence="6">
    <location>
        <begin position="399"/>
        <end position="426"/>
    </location>
</feature>
<feature type="transmembrane region" description="Helical" evidence="6">
    <location>
        <begin position="826"/>
        <end position="847"/>
    </location>
</feature>
<dbReference type="RefSeq" id="WP_089356168.1">
    <property type="nucleotide sequence ID" value="NZ_FZPD01000002.1"/>
</dbReference>
<keyword evidence="5 6" id="KW-0472">Membrane</keyword>
<feature type="transmembrane region" description="Helical" evidence="6">
    <location>
        <begin position="493"/>
        <end position="515"/>
    </location>
</feature>
<dbReference type="AlphaFoldDB" id="A0A239HPL9"/>
<dbReference type="GO" id="GO:0005886">
    <property type="term" value="C:plasma membrane"/>
    <property type="evidence" value="ECO:0007669"/>
    <property type="project" value="UniProtKB-SubCell"/>
</dbReference>
<dbReference type="NCBIfam" id="NF038404">
    <property type="entry name" value="perm_prefix_2"/>
    <property type="match status" value="1"/>
</dbReference>
<keyword evidence="2" id="KW-1003">Cell membrane</keyword>
<evidence type="ECO:0000256" key="3">
    <source>
        <dbReference type="ARBA" id="ARBA00022692"/>
    </source>
</evidence>
<dbReference type="Proteomes" id="UP000198393">
    <property type="component" value="Unassembled WGS sequence"/>
</dbReference>
<dbReference type="Pfam" id="PF12704">
    <property type="entry name" value="MacB_PCD"/>
    <property type="match status" value="2"/>
</dbReference>
<feature type="transmembrane region" description="Helical" evidence="6">
    <location>
        <begin position="791"/>
        <end position="814"/>
    </location>
</feature>
<evidence type="ECO:0000313" key="10">
    <source>
        <dbReference type="Proteomes" id="UP000198393"/>
    </source>
</evidence>
<feature type="transmembrane region" description="Helical" evidence="6">
    <location>
        <begin position="743"/>
        <end position="763"/>
    </location>
</feature>
<feature type="transmembrane region" description="Helical" evidence="6">
    <location>
        <begin position="91"/>
        <end position="111"/>
    </location>
</feature>
<evidence type="ECO:0000259" key="7">
    <source>
        <dbReference type="Pfam" id="PF02687"/>
    </source>
</evidence>
<name>A0A239HPL9_EKHLU</name>
<feature type="transmembrane region" description="Helical" evidence="6">
    <location>
        <begin position="446"/>
        <end position="472"/>
    </location>
</feature>
<dbReference type="InterPro" id="IPR025857">
    <property type="entry name" value="MacB_PCD"/>
</dbReference>
<keyword evidence="4 6" id="KW-1133">Transmembrane helix</keyword>
<comment type="subcellular location">
    <subcellularLocation>
        <location evidence="1">Cell membrane</location>
        <topology evidence="1">Multi-pass membrane protein</topology>
    </subcellularLocation>
</comment>
<evidence type="ECO:0000256" key="2">
    <source>
        <dbReference type="ARBA" id="ARBA00022475"/>
    </source>
</evidence>
<organism evidence="9 10">
    <name type="scientific">Ekhidna lutea</name>
    <dbReference type="NCBI Taxonomy" id="447679"/>
    <lineage>
        <taxon>Bacteria</taxon>
        <taxon>Pseudomonadati</taxon>
        <taxon>Bacteroidota</taxon>
        <taxon>Cytophagia</taxon>
        <taxon>Cytophagales</taxon>
        <taxon>Reichenbachiellaceae</taxon>
        <taxon>Ekhidna</taxon>
    </lineage>
</organism>
<evidence type="ECO:0000256" key="5">
    <source>
        <dbReference type="ARBA" id="ARBA00023136"/>
    </source>
</evidence>
<dbReference type="OrthoDB" id="1451596at2"/>
<feature type="domain" description="ABC3 transporter permease C-terminal" evidence="7">
    <location>
        <begin position="742"/>
        <end position="852"/>
    </location>
</feature>
<evidence type="ECO:0000256" key="4">
    <source>
        <dbReference type="ARBA" id="ARBA00022989"/>
    </source>
</evidence>
<feature type="domain" description="MacB-like periplasmic core" evidence="8">
    <location>
        <begin position="90"/>
        <end position="304"/>
    </location>
</feature>
<dbReference type="EMBL" id="FZPD01000002">
    <property type="protein sequence ID" value="SNS83277.1"/>
    <property type="molecule type" value="Genomic_DNA"/>
</dbReference>
<proteinExistence type="predicted"/>
<dbReference type="InterPro" id="IPR047699">
    <property type="entry name" value="Permease_put_prefix"/>
</dbReference>
<dbReference type="InterPro" id="IPR003838">
    <property type="entry name" value="ABC3_permease_C"/>
</dbReference>
<dbReference type="PANTHER" id="PTHR30572">
    <property type="entry name" value="MEMBRANE COMPONENT OF TRANSPORTER-RELATED"/>
    <property type="match status" value="1"/>
</dbReference>
<protein>
    <submittedName>
        <fullName evidence="9">Putative ABC transport system permease protein</fullName>
    </submittedName>
</protein>
<feature type="domain" description="MacB-like periplasmic core" evidence="8">
    <location>
        <begin position="502"/>
        <end position="665"/>
    </location>
</feature>